<dbReference type="Proteomes" id="UP000324748">
    <property type="component" value="Unassembled WGS sequence"/>
</dbReference>
<dbReference type="AlphaFoldDB" id="A0A5B0PZW0"/>
<evidence type="ECO:0000313" key="5">
    <source>
        <dbReference type="Proteomes" id="UP000325313"/>
    </source>
</evidence>
<gene>
    <name evidence="2" type="ORF">PGT21_034313</name>
    <name evidence="3" type="ORF">PGTUg99_033632</name>
</gene>
<feature type="region of interest" description="Disordered" evidence="1">
    <location>
        <begin position="1"/>
        <end position="22"/>
    </location>
</feature>
<name>A0A5B0PZW0_PUCGR</name>
<protein>
    <submittedName>
        <fullName evidence="2">Uncharacterized protein</fullName>
    </submittedName>
</protein>
<reference evidence="4 5" key="1">
    <citation type="submission" date="2019-05" db="EMBL/GenBank/DDBJ databases">
        <title>Emergence of the Ug99 lineage of the wheat stem rust pathogen through somatic hybridization.</title>
        <authorList>
            <person name="Li F."/>
            <person name="Upadhyaya N.M."/>
            <person name="Sperschneider J."/>
            <person name="Matny O."/>
            <person name="Nguyen-Phuc H."/>
            <person name="Mago R."/>
            <person name="Raley C."/>
            <person name="Miller M.E."/>
            <person name="Silverstein K.A.T."/>
            <person name="Henningsen E."/>
            <person name="Hirsch C.D."/>
            <person name="Visser B."/>
            <person name="Pretorius Z.A."/>
            <person name="Steffenson B.J."/>
            <person name="Schwessinger B."/>
            <person name="Dodds P.N."/>
            <person name="Figueroa M."/>
        </authorList>
    </citation>
    <scope>NUCLEOTIDE SEQUENCE [LARGE SCALE GENOMIC DNA]</scope>
    <source>
        <strain evidence="2">21-0</strain>
        <strain evidence="3 5">Ug99</strain>
    </source>
</reference>
<keyword evidence="4" id="KW-1185">Reference proteome</keyword>
<dbReference type="Proteomes" id="UP000325313">
    <property type="component" value="Unassembled WGS sequence"/>
</dbReference>
<evidence type="ECO:0000313" key="4">
    <source>
        <dbReference type="Proteomes" id="UP000324748"/>
    </source>
</evidence>
<evidence type="ECO:0000313" key="2">
    <source>
        <dbReference type="EMBL" id="KAA1106393.1"/>
    </source>
</evidence>
<comment type="caution">
    <text evidence="2">The sequence shown here is derived from an EMBL/GenBank/DDBJ whole genome shotgun (WGS) entry which is preliminary data.</text>
</comment>
<evidence type="ECO:0000256" key="1">
    <source>
        <dbReference type="SAM" id="MobiDB-lite"/>
    </source>
</evidence>
<sequence>MTAAPYFSNSARFKHPPIDHKPPNLEVVQTAGAVAAKDARKLRISDIDREIMINIYNKSPEISKKNADLSALQRLFSMTSDQVIWSTFRTLFLSIDSPQVSTTHRLAGLLN</sequence>
<proteinExistence type="predicted"/>
<organism evidence="2 4">
    <name type="scientific">Puccinia graminis f. sp. tritici</name>
    <dbReference type="NCBI Taxonomy" id="56615"/>
    <lineage>
        <taxon>Eukaryota</taxon>
        <taxon>Fungi</taxon>
        <taxon>Dikarya</taxon>
        <taxon>Basidiomycota</taxon>
        <taxon>Pucciniomycotina</taxon>
        <taxon>Pucciniomycetes</taxon>
        <taxon>Pucciniales</taxon>
        <taxon>Pucciniaceae</taxon>
        <taxon>Puccinia</taxon>
    </lineage>
</organism>
<accession>A0A5B0PZW0</accession>
<evidence type="ECO:0000313" key="3">
    <source>
        <dbReference type="EMBL" id="KAA1109448.1"/>
    </source>
</evidence>
<dbReference type="EMBL" id="VDEP01000305">
    <property type="protein sequence ID" value="KAA1109448.1"/>
    <property type="molecule type" value="Genomic_DNA"/>
</dbReference>
<dbReference type="EMBL" id="VSWC01000040">
    <property type="protein sequence ID" value="KAA1106393.1"/>
    <property type="molecule type" value="Genomic_DNA"/>
</dbReference>